<evidence type="ECO:0000256" key="4">
    <source>
        <dbReference type="SAM" id="SignalP"/>
    </source>
</evidence>
<evidence type="ECO:0000313" key="6">
    <source>
        <dbReference type="EMBL" id="OUD08648.1"/>
    </source>
</evidence>
<dbReference type="InterPro" id="IPR002508">
    <property type="entry name" value="MurNAc-LAA_cat"/>
</dbReference>
<sequence length="406" mass="44191">MKLLLPIVFALCATFSAAQDFTGLARLDVTNSEIRDLRRGAEVDLFLSQPVPYRVYTLADPMRLIMDFREIDWRGAERDVLLQSDRVDDLRFGALRPGWSRMVLDLAEPMTVEEAGMSVNTTDGTAHLLVRLRRASLDEYVQKSGAPVDPGWDMMAAVDPTTTANIPANDDGVFTVVLDPGHGGIDPGAVRGDVKEADLMLRLSSEVAETINRIGGMRAVLTRTSDIFVPLEERMTIARAAGADVFLSLHADALEGDEVTSGASVYTLSQGAQEIASQRMAERHERGDLLAGIDLSGQDDTVATILMDLARLDTAPESKKLAQELVTALMDTKARVNSSPEREALLAVLNAADFPSVLVEVGFLSNPADREALQDPERRARVVAGIVLGLQRWAADAAARDELRRQ</sequence>
<evidence type="ECO:0000256" key="3">
    <source>
        <dbReference type="ARBA" id="ARBA00022801"/>
    </source>
</evidence>
<dbReference type="Gene3D" id="2.60.40.3500">
    <property type="match status" value="1"/>
</dbReference>
<organism evidence="6 7">
    <name type="scientific">Marivivens niveibacter</name>
    <dbReference type="NCBI Taxonomy" id="1930667"/>
    <lineage>
        <taxon>Bacteria</taxon>
        <taxon>Pseudomonadati</taxon>
        <taxon>Pseudomonadota</taxon>
        <taxon>Alphaproteobacteria</taxon>
        <taxon>Rhodobacterales</taxon>
        <taxon>Paracoccaceae</taxon>
        <taxon>Marivivens group</taxon>
        <taxon>Marivivens</taxon>
    </lineage>
</organism>
<dbReference type="Pfam" id="PF01520">
    <property type="entry name" value="Amidase_3"/>
    <property type="match status" value="1"/>
</dbReference>
<comment type="catalytic activity">
    <reaction evidence="1">
        <text>Hydrolyzes the link between N-acetylmuramoyl residues and L-amino acid residues in certain cell-wall glycopeptides.</text>
        <dbReference type="EC" id="3.5.1.28"/>
    </reaction>
</comment>
<dbReference type="OrthoDB" id="9806267at2"/>
<dbReference type="Gene3D" id="3.40.630.40">
    <property type="entry name" value="Zn-dependent exopeptidases"/>
    <property type="match status" value="1"/>
</dbReference>
<dbReference type="Proteomes" id="UP000194664">
    <property type="component" value="Unassembled WGS sequence"/>
</dbReference>
<dbReference type="GO" id="GO:0008745">
    <property type="term" value="F:N-acetylmuramoyl-L-alanine amidase activity"/>
    <property type="evidence" value="ECO:0007669"/>
    <property type="project" value="UniProtKB-EC"/>
</dbReference>
<dbReference type="Pfam" id="PF11741">
    <property type="entry name" value="AMIN"/>
    <property type="match status" value="1"/>
</dbReference>
<dbReference type="CDD" id="cd02696">
    <property type="entry name" value="MurNAc-LAA"/>
    <property type="match status" value="1"/>
</dbReference>
<evidence type="ECO:0000256" key="2">
    <source>
        <dbReference type="ARBA" id="ARBA00011901"/>
    </source>
</evidence>
<keyword evidence="4" id="KW-0732">Signal</keyword>
<comment type="caution">
    <text evidence="6">The sequence shown here is derived from an EMBL/GenBank/DDBJ whole genome shotgun (WGS) entry which is preliminary data.</text>
</comment>
<dbReference type="AlphaFoldDB" id="A0A251WWZ8"/>
<evidence type="ECO:0000313" key="7">
    <source>
        <dbReference type="Proteomes" id="UP000194664"/>
    </source>
</evidence>
<dbReference type="SUPFAM" id="SSF53187">
    <property type="entry name" value="Zn-dependent exopeptidases"/>
    <property type="match status" value="1"/>
</dbReference>
<protein>
    <recommendedName>
        <fullName evidence="2">N-acetylmuramoyl-L-alanine amidase</fullName>
        <ecNumber evidence="2">3.5.1.28</ecNumber>
    </recommendedName>
</protein>
<feature type="domain" description="MurNAc-LAA" evidence="5">
    <location>
        <begin position="235"/>
        <end position="391"/>
    </location>
</feature>
<name>A0A251WWZ8_9RHOB</name>
<accession>A0A251WWZ8</accession>
<dbReference type="InterPro" id="IPR021731">
    <property type="entry name" value="AMIN_dom"/>
</dbReference>
<keyword evidence="7" id="KW-1185">Reference proteome</keyword>
<dbReference type="InterPro" id="IPR050695">
    <property type="entry name" value="N-acetylmuramoyl_amidase_3"/>
</dbReference>
<dbReference type="PANTHER" id="PTHR30404:SF0">
    <property type="entry name" value="N-ACETYLMURAMOYL-L-ALANINE AMIDASE AMIC"/>
    <property type="match status" value="1"/>
</dbReference>
<dbReference type="RefSeq" id="WP_086451918.1">
    <property type="nucleotide sequence ID" value="NZ_MSPP01000004.1"/>
</dbReference>
<feature type="signal peptide" evidence="4">
    <location>
        <begin position="1"/>
        <end position="18"/>
    </location>
</feature>
<dbReference type="SMART" id="SM00646">
    <property type="entry name" value="Ami_3"/>
    <property type="match status" value="1"/>
</dbReference>
<dbReference type="EMBL" id="MSPP01000004">
    <property type="protein sequence ID" value="OUD08648.1"/>
    <property type="molecule type" value="Genomic_DNA"/>
</dbReference>
<keyword evidence="3" id="KW-0378">Hydrolase</keyword>
<dbReference type="EC" id="3.5.1.28" evidence="2"/>
<feature type="chain" id="PRO_5012490707" description="N-acetylmuramoyl-L-alanine amidase" evidence="4">
    <location>
        <begin position="19"/>
        <end position="406"/>
    </location>
</feature>
<reference evidence="6 7" key="1">
    <citation type="submission" date="2016-12" db="EMBL/GenBank/DDBJ databases">
        <title>The draft genome sequence of HSLHS2.</title>
        <authorList>
            <person name="Hu D."/>
            <person name="Wang L."/>
            <person name="Shao Z."/>
        </authorList>
    </citation>
    <scope>NUCLEOTIDE SEQUENCE [LARGE SCALE GENOMIC DNA]</scope>
    <source>
        <strain evidence="6">MCCC 1A06712</strain>
    </source>
</reference>
<dbReference type="GO" id="GO:0030288">
    <property type="term" value="C:outer membrane-bounded periplasmic space"/>
    <property type="evidence" value="ECO:0007669"/>
    <property type="project" value="TreeGrafter"/>
</dbReference>
<proteinExistence type="predicted"/>
<dbReference type="PANTHER" id="PTHR30404">
    <property type="entry name" value="N-ACETYLMURAMOYL-L-ALANINE AMIDASE"/>
    <property type="match status" value="1"/>
</dbReference>
<evidence type="ECO:0000259" key="5">
    <source>
        <dbReference type="SMART" id="SM00646"/>
    </source>
</evidence>
<gene>
    <name evidence="6" type="ORF">BVC71_11980</name>
</gene>
<evidence type="ECO:0000256" key="1">
    <source>
        <dbReference type="ARBA" id="ARBA00001561"/>
    </source>
</evidence>
<dbReference type="GO" id="GO:0009253">
    <property type="term" value="P:peptidoglycan catabolic process"/>
    <property type="evidence" value="ECO:0007669"/>
    <property type="project" value="InterPro"/>
</dbReference>